<dbReference type="Gene3D" id="3.40.50.10110">
    <property type="entry name" value="DNA polymerase III subunit chi"/>
    <property type="match status" value="1"/>
</dbReference>
<dbReference type="GO" id="GO:0006260">
    <property type="term" value="P:DNA replication"/>
    <property type="evidence" value="ECO:0007669"/>
    <property type="project" value="InterPro"/>
</dbReference>
<accession>B6BVC9</accession>
<proteinExistence type="predicted"/>
<dbReference type="PANTHER" id="PTHR38767">
    <property type="entry name" value="DNA POLYMERASE III SUBUNIT CHI"/>
    <property type="match status" value="1"/>
</dbReference>
<name>B6BVC9_9PROT</name>
<dbReference type="EMBL" id="DS995299">
    <property type="protein sequence ID" value="EDZ64978.1"/>
    <property type="molecule type" value="Genomic_DNA"/>
</dbReference>
<dbReference type="PANTHER" id="PTHR38767:SF1">
    <property type="entry name" value="DNA POLYMERASE III SUBUNIT CHI"/>
    <property type="match status" value="1"/>
</dbReference>
<dbReference type="GO" id="GO:0032298">
    <property type="term" value="P:positive regulation of DNA-templated DNA replication initiation"/>
    <property type="evidence" value="ECO:0007669"/>
    <property type="project" value="TreeGrafter"/>
</dbReference>
<dbReference type="HOGENOM" id="CLU_1841221_0_0_4"/>
<gene>
    <name evidence="1" type="ORF">KB13_1110</name>
</gene>
<evidence type="ECO:0008006" key="3">
    <source>
        <dbReference type="Google" id="ProtNLM"/>
    </source>
</evidence>
<reference evidence="2" key="1">
    <citation type="journal article" date="2012" name="Stand. Genomic Sci.">
        <title>Genome sequence of strain HIMB624, a cultured representative from the OM43 clade of marine Betaproteobacteria.</title>
        <authorList>
            <person name="Huggett M.J."/>
            <person name="Hayakawa D.H."/>
            <person name="Rappe M.S."/>
        </authorList>
    </citation>
    <scope>NUCLEOTIDE SEQUENCE [LARGE SCALE GENOMIC DNA]</scope>
    <source>
        <strain evidence="2">KB13</strain>
    </source>
</reference>
<evidence type="ECO:0000313" key="2">
    <source>
        <dbReference type="Proteomes" id="UP000004188"/>
    </source>
</evidence>
<dbReference type="AlphaFoldDB" id="B6BVC9"/>
<dbReference type="GO" id="GO:0003887">
    <property type="term" value="F:DNA-directed DNA polymerase activity"/>
    <property type="evidence" value="ECO:0007669"/>
    <property type="project" value="InterPro"/>
</dbReference>
<keyword evidence="2" id="KW-1185">Reference proteome</keyword>
<dbReference type="STRING" id="314607.KB13_1110"/>
<dbReference type="Proteomes" id="UP000004188">
    <property type="component" value="Unassembled WGS sequence"/>
</dbReference>
<dbReference type="InterPro" id="IPR036768">
    <property type="entry name" value="PolIII_chi_sf"/>
</dbReference>
<dbReference type="GO" id="GO:0003677">
    <property type="term" value="F:DNA binding"/>
    <property type="evidence" value="ECO:0007669"/>
    <property type="project" value="InterPro"/>
</dbReference>
<organism evidence="1 2">
    <name type="scientific">beta proteobacterium KB13</name>
    <dbReference type="NCBI Taxonomy" id="314607"/>
    <lineage>
        <taxon>Bacteria</taxon>
        <taxon>Pseudomonadati</taxon>
        <taxon>Pseudomonadota</taxon>
        <taxon>Betaproteobacteria</taxon>
        <taxon>Nitrosomonadales</taxon>
        <taxon>OM43 clade</taxon>
    </lineage>
</organism>
<dbReference type="eggNOG" id="COG2927">
    <property type="taxonomic scope" value="Bacteria"/>
</dbReference>
<sequence>MTQIEFIYNLDSYKEGLALILDKRYKNQRTIIFCDNTETSHELSDSLWMNPGFFPNIIWSEKLSSDVQPSENFLIGSQFNKYFDELVINVSGQECSFFSRYEKSIELVLKSDNEKASARERLKKIRECGYEVKLTDAAN</sequence>
<evidence type="ECO:0000313" key="1">
    <source>
        <dbReference type="EMBL" id="EDZ64978.1"/>
    </source>
</evidence>
<dbReference type="SUPFAM" id="SSF102400">
    <property type="entry name" value="DNA polymerase III chi subunit"/>
    <property type="match status" value="1"/>
</dbReference>
<dbReference type="InterPro" id="IPR007459">
    <property type="entry name" value="DNA_pol3_chi"/>
</dbReference>
<protein>
    <recommendedName>
        <fullName evidence="3">DNA polymerase III subunit chi</fullName>
    </recommendedName>
</protein>
<dbReference type="Pfam" id="PF04364">
    <property type="entry name" value="DNA_pol3_chi"/>
    <property type="match status" value="1"/>
</dbReference>